<reference evidence="15" key="1">
    <citation type="submission" date="2020-03" db="EMBL/GenBank/DDBJ databases">
        <title>Site-based positive gene gene selection in Geosmithia morbida across the United States reveals a broad range of putative effectors and factors for local host and environmental adapation.</title>
        <authorList>
            <person name="Onufrak A."/>
            <person name="Murdoch R.W."/>
            <person name="Gazis R."/>
            <person name="Huff M."/>
            <person name="Staton M."/>
            <person name="Klingeman W."/>
            <person name="Hadziabdic D."/>
        </authorList>
    </citation>
    <scope>NUCLEOTIDE SEQUENCE</scope>
    <source>
        <strain evidence="15">1262</strain>
    </source>
</reference>
<comment type="subcellular location">
    <subcellularLocation>
        <location evidence="1">Mitochondrion inner membrane</location>
        <topology evidence="1">Peripheral membrane protein</topology>
        <orientation evidence="1">Matrix side</orientation>
    </subcellularLocation>
</comment>
<evidence type="ECO:0000256" key="6">
    <source>
        <dbReference type="ARBA" id="ARBA00022982"/>
    </source>
</evidence>
<evidence type="ECO:0000256" key="4">
    <source>
        <dbReference type="ARBA" id="ARBA00022792"/>
    </source>
</evidence>
<evidence type="ECO:0000259" key="14">
    <source>
        <dbReference type="Pfam" id="PF05193"/>
    </source>
</evidence>
<dbReference type="InterPro" id="IPR007863">
    <property type="entry name" value="Peptidase_M16_C"/>
</dbReference>
<dbReference type="SUPFAM" id="SSF63411">
    <property type="entry name" value="LuxS/MPP-like metallohydrolase"/>
    <property type="match status" value="2"/>
</dbReference>
<feature type="region of interest" description="Disordered" evidence="12">
    <location>
        <begin position="1"/>
        <end position="22"/>
    </location>
</feature>
<dbReference type="InterPro" id="IPR011765">
    <property type="entry name" value="Pept_M16_N"/>
</dbReference>
<evidence type="ECO:0000256" key="2">
    <source>
        <dbReference type="ARBA" id="ARBA00022448"/>
    </source>
</evidence>
<dbReference type="PANTHER" id="PTHR11851:SF209">
    <property type="entry name" value="CYTOCHROME B-C1 COMPLEX SUBUNIT 2, MITOCHONDRIAL"/>
    <property type="match status" value="1"/>
</dbReference>
<dbReference type="Gene3D" id="3.30.830.10">
    <property type="entry name" value="Metalloenzyme, LuxS/M16 peptidase-like"/>
    <property type="match status" value="2"/>
</dbReference>
<dbReference type="PANTHER" id="PTHR11851">
    <property type="entry name" value="METALLOPROTEASE"/>
    <property type="match status" value="1"/>
</dbReference>
<keyword evidence="4" id="KW-0999">Mitochondrion inner membrane</keyword>
<evidence type="ECO:0000256" key="12">
    <source>
        <dbReference type="SAM" id="MobiDB-lite"/>
    </source>
</evidence>
<evidence type="ECO:0000256" key="5">
    <source>
        <dbReference type="ARBA" id="ARBA00022946"/>
    </source>
</evidence>
<keyword evidence="8" id="KW-0472">Membrane</keyword>
<evidence type="ECO:0000256" key="11">
    <source>
        <dbReference type="ARBA" id="ARBA00041372"/>
    </source>
</evidence>
<keyword evidence="2" id="KW-0813">Transport</keyword>
<keyword evidence="7" id="KW-0496">Mitochondrion</keyword>
<sequence length="453" mass="47651">MLSRSSLARNAHQAARRSLAARSTQQRTFAAAASSGAFETSDISGLKVASRDTQGPATKLALVSKAGTRYQPLPGLTVGLSEFAFKNTQRRSALRITRESELLGGRLSSSHTRESLVLEANFLRADLPYFAELLAEVVSMTKYTTHEFHEEIESVLRVKQGIFYSDAAAVALDNVHAVAFHGGLGNSVYPNPSSADKKYMNEEYIASFSDAVYTKPNIALIADGAVPEDLAKWVPQFFKDVQVESQSGQKFESQASKYHGGEQRLSHASGNSIVIAFPGSAYTGPKPEVSVLAQLLGGQSTIKWSPGYSLLGKATADIPGLSASASNLAYSDAGLLAIQLTGSAASVRKGAEAAVKALESVANGTVANEDVAKAVANAKFSAFDGEPSLDLVGSGLISTGKAFESAALIKGIEAVNADKLKAVAKALLESKASVSTVGDLFVLPYAEQLGLRV</sequence>
<dbReference type="FunFam" id="3.30.830.10:FF:000021">
    <property type="entry name" value="Cytochrome b-c1 complex subunit 2"/>
    <property type="match status" value="1"/>
</dbReference>
<protein>
    <recommendedName>
        <fullName evidence="10">Cytochrome b-c1 complex subunit 2, mitochondrial</fullName>
    </recommendedName>
    <alternativeName>
        <fullName evidence="11">Core protein II</fullName>
    </alternativeName>
</protein>
<proteinExistence type="inferred from homology"/>
<dbReference type="FunFam" id="3.30.830.10:FF:000039">
    <property type="entry name" value="Ubiquinol-cytochrome c reductase core subunit 2"/>
    <property type="match status" value="1"/>
</dbReference>
<evidence type="ECO:0000256" key="9">
    <source>
        <dbReference type="ARBA" id="ARBA00038146"/>
    </source>
</evidence>
<dbReference type="GO" id="GO:0005743">
    <property type="term" value="C:mitochondrial inner membrane"/>
    <property type="evidence" value="ECO:0007669"/>
    <property type="project" value="UniProtKB-SubCell"/>
</dbReference>
<dbReference type="Pfam" id="PF00675">
    <property type="entry name" value="Peptidase_M16"/>
    <property type="match status" value="1"/>
</dbReference>
<keyword evidence="3" id="KW-0679">Respiratory chain</keyword>
<dbReference type="AlphaFoldDB" id="A0A9P4YW50"/>
<organism evidence="15 16">
    <name type="scientific">Geosmithia morbida</name>
    <dbReference type="NCBI Taxonomy" id="1094350"/>
    <lineage>
        <taxon>Eukaryota</taxon>
        <taxon>Fungi</taxon>
        <taxon>Dikarya</taxon>
        <taxon>Ascomycota</taxon>
        <taxon>Pezizomycotina</taxon>
        <taxon>Sordariomycetes</taxon>
        <taxon>Hypocreomycetidae</taxon>
        <taxon>Hypocreales</taxon>
        <taxon>Bionectriaceae</taxon>
        <taxon>Geosmithia</taxon>
    </lineage>
</organism>
<dbReference type="InterPro" id="IPR011249">
    <property type="entry name" value="Metalloenz_LuxS/M16"/>
</dbReference>
<feature type="domain" description="Peptidase M16 N-terminal" evidence="13">
    <location>
        <begin position="48"/>
        <end position="188"/>
    </location>
</feature>
<accession>A0A9P4YW50</accession>
<evidence type="ECO:0000256" key="3">
    <source>
        <dbReference type="ARBA" id="ARBA00022660"/>
    </source>
</evidence>
<evidence type="ECO:0000259" key="13">
    <source>
        <dbReference type="Pfam" id="PF00675"/>
    </source>
</evidence>
<dbReference type="RefSeq" id="XP_035322279.1">
    <property type="nucleotide sequence ID" value="XM_035468298.1"/>
</dbReference>
<evidence type="ECO:0000256" key="10">
    <source>
        <dbReference type="ARBA" id="ARBA00040751"/>
    </source>
</evidence>
<keyword evidence="5" id="KW-0809">Transit peptide</keyword>
<keyword evidence="6" id="KW-0249">Electron transport</keyword>
<gene>
    <name evidence="15" type="ORF">GMORB2_6328</name>
</gene>
<dbReference type="OrthoDB" id="6369905at2759"/>
<comment type="caution">
    <text evidence="15">The sequence shown here is derived from an EMBL/GenBank/DDBJ whole genome shotgun (WGS) entry which is preliminary data.</text>
</comment>
<dbReference type="Pfam" id="PF05193">
    <property type="entry name" value="Peptidase_M16_C"/>
    <property type="match status" value="1"/>
</dbReference>
<dbReference type="Proteomes" id="UP000749293">
    <property type="component" value="Unassembled WGS sequence"/>
</dbReference>
<keyword evidence="16" id="KW-1185">Reference proteome</keyword>
<evidence type="ECO:0000256" key="1">
    <source>
        <dbReference type="ARBA" id="ARBA00004443"/>
    </source>
</evidence>
<evidence type="ECO:0000313" key="15">
    <source>
        <dbReference type="EMBL" id="KAF4123627.1"/>
    </source>
</evidence>
<evidence type="ECO:0000256" key="8">
    <source>
        <dbReference type="ARBA" id="ARBA00023136"/>
    </source>
</evidence>
<dbReference type="EMBL" id="JAANYQ010000006">
    <property type="protein sequence ID" value="KAF4123627.1"/>
    <property type="molecule type" value="Genomic_DNA"/>
</dbReference>
<dbReference type="GeneID" id="55972553"/>
<name>A0A9P4YW50_9HYPO</name>
<evidence type="ECO:0000256" key="7">
    <source>
        <dbReference type="ARBA" id="ARBA00023128"/>
    </source>
</evidence>
<comment type="similarity">
    <text evidence="9">Belongs to the peptidase M16 family. UQCRC2/QCR2 subfamily.</text>
</comment>
<dbReference type="GO" id="GO:0046872">
    <property type="term" value="F:metal ion binding"/>
    <property type="evidence" value="ECO:0007669"/>
    <property type="project" value="InterPro"/>
</dbReference>
<feature type="domain" description="Peptidase M16 C-terminal" evidence="14">
    <location>
        <begin position="202"/>
        <end position="376"/>
    </location>
</feature>
<dbReference type="InterPro" id="IPR050361">
    <property type="entry name" value="MPP/UQCRC_Complex"/>
</dbReference>
<evidence type="ECO:0000313" key="16">
    <source>
        <dbReference type="Proteomes" id="UP000749293"/>
    </source>
</evidence>